<feature type="region of interest" description="Disordered" evidence="2">
    <location>
        <begin position="1"/>
        <end position="26"/>
    </location>
</feature>
<feature type="region of interest" description="Disordered" evidence="2">
    <location>
        <begin position="65"/>
        <end position="85"/>
    </location>
</feature>
<dbReference type="GeneID" id="39979174"/>
<comment type="caution">
    <text evidence="3">The sequence shown here is derived from an EMBL/GenBank/DDBJ whole genome shotgun (WGS) entry which is preliminary data.</text>
</comment>
<feature type="coiled-coil region" evidence="1">
    <location>
        <begin position="522"/>
        <end position="549"/>
    </location>
</feature>
<feature type="region of interest" description="Disordered" evidence="2">
    <location>
        <begin position="176"/>
        <end position="218"/>
    </location>
</feature>
<evidence type="ECO:0000256" key="1">
    <source>
        <dbReference type="SAM" id="Coils"/>
    </source>
</evidence>
<evidence type="ECO:0000256" key="2">
    <source>
        <dbReference type="SAM" id="MobiDB-lite"/>
    </source>
</evidence>
<feature type="region of interest" description="Disordered" evidence="2">
    <location>
        <begin position="116"/>
        <end position="163"/>
    </location>
</feature>
<feature type="compositionally biased region" description="Low complexity" evidence="2">
    <location>
        <begin position="116"/>
        <end position="127"/>
    </location>
</feature>
<dbReference type="Proteomes" id="UP000186176">
    <property type="component" value="Unassembled WGS sequence"/>
</dbReference>
<evidence type="ECO:0000313" key="3">
    <source>
        <dbReference type="EMBL" id="OII73152.1"/>
    </source>
</evidence>
<accession>A0A1J4MG04</accession>
<protein>
    <submittedName>
        <fullName evidence="3">Uncharacterized protein</fullName>
    </submittedName>
</protein>
<dbReference type="AlphaFoldDB" id="A0A1J4MG04"/>
<organism evidence="3 4">
    <name type="scientific">Cryptosporidium ubiquitum</name>
    <dbReference type="NCBI Taxonomy" id="857276"/>
    <lineage>
        <taxon>Eukaryota</taxon>
        <taxon>Sar</taxon>
        <taxon>Alveolata</taxon>
        <taxon>Apicomplexa</taxon>
        <taxon>Conoidasida</taxon>
        <taxon>Coccidia</taxon>
        <taxon>Eucoccidiorida</taxon>
        <taxon>Eimeriorina</taxon>
        <taxon>Cryptosporidiidae</taxon>
        <taxon>Cryptosporidium</taxon>
    </lineage>
</organism>
<dbReference type="OrthoDB" id="341582at2759"/>
<keyword evidence="1" id="KW-0175">Coiled coil</keyword>
<feature type="compositionally biased region" description="Polar residues" evidence="2">
    <location>
        <begin position="176"/>
        <end position="188"/>
    </location>
</feature>
<feature type="compositionally biased region" description="Polar residues" evidence="2">
    <location>
        <begin position="232"/>
        <end position="283"/>
    </location>
</feature>
<evidence type="ECO:0000313" key="4">
    <source>
        <dbReference type="Proteomes" id="UP000186176"/>
    </source>
</evidence>
<feature type="region of interest" description="Disordered" evidence="2">
    <location>
        <begin position="232"/>
        <end position="295"/>
    </location>
</feature>
<keyword evidence="4" id="KW-1185">Reference proteome</keyword>
<reference evidence="3 4" key="1">
    <citation type="submission" date="2016-10" db="EMBL/GenBank/DDBJ databases">
        <title>Reductive evolution of mitochondrial metabolism and differential evolution of invasion-related proteins in Cryptosporidium.</title>
        <authorList>
            <person name="Liu S."/>
            <person name="Roellig D.M."/>
            <person name="Guo Y."/>
            <person name="Li N."/>
            <person name="Frace M.A."/>
            <person name="Tang K."/>
            <person name="Zhang L."/>
            <person name="Feng Y."/>
            <person name="Xiao L."/>
        </authorList>
    </citation>
    <scope>NUCLEOTIDE SEQUENCE [LARGE SCALE GENOMIC DNA]</scope>
    <source>
        <strain evidence="3">39726</strain>
    </source>
</reference>
<dbReference type="RefSeq" id="XP_028874516.1">
    <property type="nucleotide sequence ID" value="XM_029019395.1"/>
</dbReference>
<sequence>MYSQIPISPTLRTKYNSGNQEGQRKINNVSDMNISTSPYSNNMATTNLDGYGAFDNINRDSEFNKPNIQKSSFMNGSFRPSSSNTNMNNGINVDIDANKPDMGRFLGNLSASTTVNQNQTNSTSINTPVSAFPPPSIPFQNSSSKSGGFRYHSPKNARPTQPLNNLQSVSHISKPFIQNSNKNSNFQNIPIPPPPKVPFSDCANTDDDSSFNRKMQDNKERLEQLNISRTMLTSMGSPSNDYHHSNSQNKSQEIRTHNQFQGGRNSVSHIGIQEPNSNKNISRPNPKLPPKVPGISSNNKFKLNISQPAQNSQISLDVPEIPMKNMDSNAERNMVGLKDIARPPTAPTFFPSNKSNLDNVATNSNNSSKFPSQAQNAIPVIQSSFFSSDLQVDSRISLTPNQIQSAVRPPTAPNSISKSSSLPKVDLLMNLMDKTVENKRKEFEKLNKLKSALSELGDFNKKLLEENTRLKSGNNSSNLQEISLLSRDLPNNSVEFTNSYQTPMSDTINSFIPDTQDPETQINSLKTIINKKNQRILELERKISNVGSKEDISAKECDITYSLLQRLKDRDECINSTLEEIQGSCFSSIIDRVDNCISILTEKNYGKLKTMANDVLNQIEFNYKALSVTLEHLFEQQSSTLENIKHDGKVDTQLESSNLHSKLNSKEYNTQEIDLSPKVNTISNSPKKNFDNTFIQENNQSILNSREKQGFKSYSNSGDEFPPQKTVENNMEKMKFSDENRNIEQNKEISIPQCIKNSSTEVNYNYKVIPNQHQEPNLYQNSIFNQETQDQNSEFVQNQNLNIVSGVPQDILINNHTTGHFYELNKGEGHSSSAHRVEQEDSCHPTFNTQHQGLHNDCFGQYEGDNIDLENENAQEEGIDYVEGIPPPIFAAYNEGIGSENNDIFSMNPILSADGVNFENYSHYQVPANYSNI</sequence>
<dbReference type="VEuPathDB" id="CryptoDB:cubi_02384"/>
<proteinExistence type="predicted"/>
<dbReference type="EMBL" id="LRBP01000017">
    <property type="protein sequence ID" value="OII73152.1"/>
    <property type="molecule type" value="Genomic_DNA"/>
</dbReference>
<gene>
    <name evidence="3" type="ORF">cubi_02384</name>
</gene>
<name>A0A1J4MG04_9CRYT</name>